<evidence type="ECO:0000313" key="2">
    <source>
        <dbReference type="EMBL" id="VEL21382.1"/>
    </source>
</evidence>
<evidence type="ECO:0000313" key="3">
    <source>
        <dbReference type="Proteomes" id="UP000784294"/>
    </source>
</evidence>
<dbReference type="AlphaFoldDB" id="A0A3S5ADU1"/>
<feature type="compositionally biased region" description="Basic residues" evidence="1">
    <location>
        <begin position="11"/>
        <end position="20"/>
    </location>
</feature>
<gene>
    <name evidence="2" type="ORF">PXEA_LOCUS14822</name>
</gene>
<name>A0A3S5ADU1_9PLAT</name>
<feature type="region of interest" description="Disordered" evidence="1">
    <location>
        <begin position="1"/>
        <end position="66"/>
    </location>
</feature>
<feature type="compositionally biased region" description="Polar residues" evidence="1">
    <location>
        <begin position="39"/>
        <end position="58"/>
    </location>
</feature>
<evidence type="ECO:0000256" key="1">
    <source>
        <dbReference type="SAM" id="MobiDB-lite"/>
    </source>
</evidence>
<keyword evidence="3" id="KW-1185">Reference proteome</keyword>
<comment type="caution">
    <text evidence="2">The sequence shown here is derived from an EMBL/GenBank/DDBJ whole genome shotgun (WGS) entry which is preliminary data.</text>
</comment>
<sequence length="96" mass="11101">MTDESLVPFHWNRRRLPRKQSQHECSSKANRQLVKRNRPSSSGGTDLRISSRNTSTRNGIMKQEIPGNPTFLRRLSFAVKEHKEEIQRSISPEDDG</sequence>
<proteinExistence type="predicted"/>
<dbReference type="Proteomes" id="UP000784294">
    <property type="component" value="Unassembled WGS sequence"/>
</dbReference>
<protein>
    <submittedName>
        <fullName evidence="2">Uncharacterized protein</fullName>
    </submittedName>
</protein>
<accession>A0A3S5ADU1</accession>
<dbReference type="EMBL" id="CAAALY010050989">
    <property type="protein sequence ID" value="VEL21382.1"/>
    <property type="molecule type" value="Genomic_DNA"/>
</dbReference>
<organism evidence="2 3">
    <name type="scientific">Protopolystoma xenopodis</name>
    <dbReference type="NCBI Taxonomy" id="117903"/>
    <lineage>
        <taxon>Eukaryota</taxon>
        <taxon>Metazoa</taxon>
        <taxon>Spiralia</taxon>
        <taxon>Lophotrochozoa</taxon>
        <taxon>Platyhelminthes</taxon>
        <taxon>Monogenea</taxon>
        <taxon>Polyopisthocotylea</taxon>
        <taxon>Polystomatidea</taxon>
        <taxon>Polystomatidae</taxon>
        <taxon>Protopolystoma</taxon>
    </lineage>
</organism>
<reference evidence="2" key="1">
    <citation type="submission" date="2018-11" db="EMBL/GenBank/DDBJ databases">
        <authorList>
            <consortium name="Pathogen Informatics"/>
        </authorList>
    </citation>
    <scope>NUCLEOTIDE SEQUENCE</scope>
</reference>